<dbReference type="EMBL" id="QXBN01000004">
    <property type="protein sequence ID" value="RIT41204.1"/>
    <property type="molecule type" value="Genomic_DNA"/>
</dbReference>
<dbReference type="Gene3D" id="3.40.50.720">
    <property type="entry name" value="NAD(P)-binding Rossmann-like Domain"/>
    <property type="match status" value="1"/>
</dbReference>
<dbReference type="Pfam" id="PF00106">
    <property type="entry name" value="adh_short"/>
    <property type="match status" value="1"/>
</dbReference>
<reference evidence="6 9" key="3">
    <citation type="submission" date="2018-08" db="EMBL/GenBank/DDBJ databases">
        <title>Linezolid Resistance in Mycobacterium abscessus: MIC Distribution and Comprehensive Investigation of Resistance Mechanisms.</title>
        <authorList>
            <person name="Ye M."/>
            <person name="Xu L."/>
            <person name="Zou Y."/>
            <person name="Li B."/>
            <person name="Guo Q."/>
            <person name="Zhang Y."/>
            <person name="Zhan M."/>
            <person name="Xu B."/>
            <person name="Yu F."/>
            <person name="Zhang Z."/>
            <person name="Chu H."/>
        </authorList>
    </citation>
    <scope>NUCLEOTIDE SEQUENCE [LARGE SCALE GENOMIC DNA]</scope>
    <source>
        <strain evidence="6 9">G143</strain>
    </source>
</reference>
<comment type="similarity">
    <text evidence="1 3">Belongs to the short-chain dehydrogenases/reductases (SDR) family.</text>
</comment>
<reference evidence="4 7" key="1">
    <citation type="submission" date="2015-03" db="EMBL/GenBank/DDBJ databases">
        <authorList>
            <consortium name="Pathogen Informatics"/>
            <person name="Murphy D."/>
        </authorList>
    </citation>
    <scope>NUCLEOTIDE SEQUENCE [LARGE SCALE GENOMIC DNA]</scope>
    <source>
        <strain evidence="4 7">PAP036</strain>
    </source>
</reference>
<dbReference type="AlphaFoldDB" id="A0A0U1B2F4"/>
<dbReference type="RefSeq" id="WP_005063107.1">
    <property type="nucleotide sequence ID" value="NZ_CP014951.1"/>
</dbReference>
<proteinExistence type="inferred from homology"/>
<dbReference type="Proteomes" id="UP000284557">
    <property type="component" value="Unassembled WGS sequence"/>
</dbReference>
<accession>A0A0U1B2F4</accession>
<dbReference type="EMBL" id="CSUW01000004">
    <property type="protein sequence ID" value="CPT27344.1"/>
    <property type="molecule type" value="Genomic_DNA"/>
</dbReference>
<dbReference type="GO" id="GO:0019290">
    <property type="term" value="P:siderophore biosynthetic process"/>
    <property type="evidence" value="ECO:0007669"/>
    <property type="project" value="InterPro"/>
</dbReference>
<evidence type="ECO:0000313" key="6">
    <source>
        <dbReference type="EMBL" id="RIT41204.1"/>
    </source>
</evidence>
<dbReference type="PANTHER" id="PTHR24321">
    <property type="entry name" value="DEHYDROGENASES, SHORT CHAIN"/>
    <property type="match status" value="1"/>
</dbReference>
<dbReference type="SUPFAM" id="SSF51735">
    <property type="entry name" value="NAD(P)-binding Rossmann-fold domains"/>
    <property type="match status" value="1"/>
</dbReference>
<evidence type="ECO:0000256" key="3">
    <source>
        <dbReference type="RuleBase" id="RU000363"/>
    </source>
</evidence>
<evidence type="ECO:0000256" key="2">
    <source>
        <dbReference type="ARBA" id="ARBA00023002"/>
    </source>
</evidence>
<gene>
    <name evidence="5" type="primary">dhbA_2</name>
    <name evidence="6" type="ORF">D2E76_07625</name>
    <name evidence="4" type="ORF">ERS075527_02162</name>
    <name evidence="5" type="ORF">ERS075579_04171</name>
</gene>
<evidence type="ECO:0000313" key="7">
    <source>
        <dbReference type="Proteomes" id="UP000038487"/>
    </source>
</evidence>
<name>A0A0U1B2F4_9MYCO</name>
<dbReference type="InterPro" id="IPR003560">
    <property type="entry name" value="DHB_DH"/>
</dbReference>
<organism evidence="5 8">
    <name type="scientific">Mycobacteroides abscessus</name>
    <dbReference type="NCBI Taxonomy" id="36809"/>
    <lineage>
        <taxon>Bacteria</taxon>
        <taxon>Bacillati</taxon>
        <taxon>Actinomycetota</taxon>
        <taxon>Actinomycetes</taxon>
        <taxon>Mycobacteriales</taxon>
        <taxon>Mycobacteriaceae</taxon>
        <taxon>Mycobacteroides</taxon>
    </lineage>
</organism>
<dbReference type="InterPro" id="IPR036291">
    <property type="entry name" value="NAD(P)-bd_dom_sf"/>
</dbReference>
<reference evidence="5 8" key="2">
    <citation type="submission" date="2015-03" db="EMBL/GenBank/DDBJ databases">
        <authorList>
            <person name="Murphy D."/>
        </authorList>
    </citation>
    <scope>NUCLEOTIDE SEQUENCE [LARGE SCALE GENOMIC DNA]</scope>
    <source>
        <strain evidence="5 8">PAP088</strain>
    </source>
</reference>
<dbReference type="Proteomes" id="UP000038487">
    <property type="component" value="Unassembled WGS sequence"/>
</dbReference>
<dbReference type="InterPro" id="IPR020904">
    <property type="entry name" value="Sc_DH/Rdtase_CS"/>
</dbReference>
<evidence type="ECO:0000313" key="9">
    <source>
        <dbReference type="Proteomes" id="UP000284557"/>
    </source>
</evidence>
<dbReference type="PROSITE" id="PS00061">
    <property type="entry name" value="ADH_SHORT"/>
    <property type="match status" value="1"/>
</dbReference>
<protein>
    <submittedName>
        <fullName evidence="4 5">2,3-dihydro-2,3-dihydroxybenzoate dehydrogenase</fullName>
        <ecNumber evidence="4 5">1.3.1.28</ecNumber>
    </submittedName>
</protein>
<evidence type="ECO:0000313" key="8">
    <source>
        <dbReference type="Proteomes" id="UP000045782"/>
    </source>
</evidence>
<dbReference type="EC" id="1.3.1.28" evidence="4 5"/>
<dbReference type="PRINTS" id="PR00080">
    <property type="entry name" value="SDRFAMILY"/>
</dbReference>
<evidence type="ECO:0000313" key="4">
    <source>
        <dbReference type="EMBL" id="CPT27344.1"/>
    </source>
</evidence>
<dbReference type="InterPro" id="IPR002347">
    <property type="entry name" value="SDR_fam"/>
</dbReference>
<sequence>MVAVVTGAGGGVGSRVVTTLARRHERVVAVDIDEVAIKQLVEYAADEGLDVIGQILDITDDTAVAVGVSDIESRVGPITALVNGAGVLRTGAAVEFSDADWARTFDVNVRAPFVLSREVARHMIPRRAGSVVTVASNAALVARKGMTAYAASKAAANAFTKSLGLELAEYGIRCNVVAPGSTDTPMLRAMLGDSSDAGLVAGSLGDYKPGIPLGRVAQPQHIADAVAFLLSDQAAHITMHTLVVDGGATLGV</sequence>
<dbReference type="PRINTS" id="PR01397">
    <property type="entry name" value="DHBDHDRGNASE"/>
</dbReference>
<dbReference type="GO" id="GO:0008667">
    <property type="term" value="F:2,3-dihydro-2,3-dihydroxybenzoate dehydrogenase activity"/>
    <property type="evidence" value="ECO:0007669"/>
    <property type="project" value="UniProtKB-EC"/>
</dbReference>
<evidence type="ECO:0000256" key="1">
    <source>
        <dbReference type="ARBA" id="ARBA00006484"/>
    </source>
</evidence>
<evidence type="ECO:0000313" key="5">
    <source>
        <dbReference type="EMBL" id="CPV67359.1"/>
    </source>
</evidence>
<keyword evidence="2 5" id="KW-0560">Oxidoreductase</keyword>
<dbReference type="FunFam" id="3.40.50.720:FF:000084">
    <property type="entry name" value="Short-chain dehydrogenase reductase"/>
    <property type="match status" value="1"/>
</dbReference>
<dbReference type="Proteomes" id="UP000045782">
    <property type="component" value="Unassembled WGS sequence"/>
</dbReference>
<dbReference type="EMBL" id="CSWP01000010">
    <property type="protein sequence ID" value="CPV67359.1"/>
    <property type="molecule type" value="Genomic_DNA"/>
</dbReference>
<dbReference type="PANTHER" id="PTHR24321:SF13">
    <property type="entry name" value="2,3-DIHYDRO-2,3-DIHYDROXYBENZOATE DEHYDROGENASE"/>
    <property type="match status" value="1"/>
</dbReference>